<evidence type="ECO:0000256" key="8">
    <source>
        <dbReference type="ARBA" id="ARBA00022692"/>
    </source>
</evidence>
<feature type="transmembrane region" description="Helical" evidence="12">
    <location>
        <begin position="15"/>
        <end position="35"/>
    </location>
</feature>
<gene>
    <name evidence="13" type="primary">ccmD</name>
    <name evidence="13" type="ORF">QWJ38_02510</name>
</gene>
<evidence type="ECO:0000256" key="10">
    <source>
        <dbReference type="ARBA" id="ARBA00022989"/>
    </source>
</evidence>
<name>A0ABT8DQC6_9BURK</name>
<evidence type="ECO:0000256" key="3">
    <source>
        <dbReference type="ARBA" id="ARBA00008741"/>
    </source>
</evidence>
<proteinExistence type="inferred from homology"/>
<dbReference type="RefSeq" id="WP_290357455.1">
    <property type="nucleotide sequence ID" value="NZ_JAUHHC010000001.1"/>
</dbReference>
<evidence type="ECO:0000256" key="9">
    <source>
        <dbReference type="ARBA" id="ARBA00022748"/>
    </source>
</evidence>
<dbReference type="InterPro" id="IPR052075">
    <property type="entry name" value="Heme_exporter_D"/>
</dbReference>
<dbReference type="PANTHER" id="PTHR37531">
    <property type="entry name" value="HEME EXPORTER PROTEIN D"/>
    <property type="match status" value="1"/>
</dbReference>
<keyword evidence="10 12" id="KW-1133">Transmembrane helix</keyword>
<dbReference type="NCBIfam" id="TIGR03141">
    <property type="entry name" value="cytochro_ccmD"/>
    <property type="match status" value="1"/>
</dbReference>
<protein>
    <recommendedName>
        <fullName evidence="4 12">Heme exporter protein D</fullName>
    </recommendedName>
</protein>
<dbReference type="EMBL" id="JAUHHC010000001">
    <property type="protein sequence ID" value="MDN3919144.1"/>
    <property type="molecule type" value="Genomic_DNA"/>
</dbReference>
<keyword evidence="9 12" id="KW-0201">Cytochrome c-type biogenesis</keyword>
<evidence type="ECO:0000256" key="7">
    <source>
        <dbReference type="ARBA" id="ARBA00022519"/>
    </source>
</evidence>
<dbReference type="Proteomes" id="UP001228044">
    <property type="component" value="Unassembled WGS sequence"/>
</dbReference>
<keyword evidence="8 12" id="KW-0812">Transmembrane</keyword>
<evidence type="ECO:0000313" key="13">
    <source>
        <dbReference type="EMBL" id="MDN3919144.1"/>
    </source>
</evidence>
<evidence type="ECO:0000256" key="5">
    <source>
        <dbReference type="ARBA" id="ARBA00022448"/>
    </source>
</evidence>
<evidence type="ECO:0000256" key="11">
    <source>
        <dbReference type="ARBA" id="ARBA00023136"/>
    </source>
</evidence>
<keyword evidence="7 12" id="KW-0997">Cell inner membrane</keyword>
<evidence type="ECO:0000256" key="2">
    <source>
        <dbReference type="ARBA" id="ARBA00004377"/>
    </source>
</evidence>
<comment type="function">
    <text evidence="1 12">Required for the export of heme to the periplasm for the biogenesis of c-type cytochromes.</text>
</comment>
<keyword evidence="5 12" id="KW-0813">Transport</keyword>
<evidence type="ECO:0000256" key="12">
    <source>
        <dbReference type="RuleBase" id="RU363101"/>
    </source>
</evidence>
<comment type="similarity">
    <text evidence="3 12">Belongs to the CcmD/CycX/HelD family.</text>
</comment>
<keyword evidence="11 12" id="KW-0472">Membrane</keyword>
<dbReference type="Pfam" id="PF04995">
    <property type="entry name" value="CcmD"/>
    <property type="match status" value="1"/>
</dbReference>
<keyword evidence="6 12" id="KW-1003">Cell membrane</keyword>
<accession>A0ABT8DQC6</accession>
<evidence type="ECO:0000256" key="1">
    <source>
        <dbReference type="ARBA" id="ARBA00002442"/>
    </source>
</evidence>
<organism evidence="13 14">
    <name type="scientific">Roseateles violae</name>
    <dbReference type="NCBI Taxonomy" id="3058042"/>
    <lineage>
        <taxon>Bacteria</taxon>
        <taxon>Pseudomonadati</taxon>
        <taxon>Pseudomonadota</taxon>
        <taxon>Betaproteobacteria</taxon>
        <taxon>Burkholderiales</taxon>
        <taxon>Sphaerotilaceae</taxon>
        <taxon>Roseateles</taxon>
    </lineage>
</organism>
<evidence type="ECO:0000256" key="4">
    <source>
        <dbReference type="ARBA" id="ARBA00016461"/>
    </source>
</evidence>
<sequence length="58" mass="6579">MNWRSLDDFLAMGGYGLYVWGSYGVTLAALAVEAWRVRQRLRTARAGLADFEDEEAPR</sequence>
<evidence type="ECO:0000313" key="14">
    <source>
        <dbReference type="Proteomes" id="UP001228044"/>
    </source>
</evidence>
<evidence type="ECO:0000256" key="6">
    <source>
        <dbReference type="ARBA" id="ARBA00022475"/>
    </source>
</evidence>
<dbReference type="InterPro" id="IPR007078">
    <property type="entry name" value="Haem_export_protD_CcmD"/>
</dbReference>
<comment type="subcellular location">
    <subcellularLocation>
        <location evidence="2 12">Cell inner membrane</location>
        <topology evidence="2 12">Single-pass membrane protein</topology>
    </subcellularLocation>
</comment>
<comment type="caution">
    <text evidence="13">The sequence shown here is derived from an EMBL/GenBank/DDBJ whole genome shotgun (WGS) entry which is preliminary data.</text>
</comment>
<reference evidence="13 14" key="1">
    <citation type="submission" date="2023-06" db="EMBL/GenBank/DDBJ databases">
        <title>Pelomonas sp. PFR6 16S ribosomal RNA gene Genome sequencing and assembly.</title>
        <authorList>
            <person name="Woo H."/>
        </authorList>
    </citation>
    <scope>NUCLEOTIDE SEQUENCE [LARGE SCALE GENOMIC DNA]</scope>
    <source>
        <strain evidence="13 14">PFR6</strain>
    </source>
</reference>
<keyword evidence="14" id="KW-1185">Reference proteome</keyword>
<dbReference type="PANTHER" id="PTHR37531:SF1">
    <property type="entry name" value="HEME EXPORTER PROTEIN D"/>
    <property type="match status" value="1"/>
</dbReference>